<evidence type="ECO:0000256" key="4">
    <source>
        <dbReference type="PROSITE-ProRule" id="PRU00175"/>
    </source>
</evidence>
<reference evidence="8" key="1">
    <citation type="submission" date="2023-06" db="EMBL/GenBank/DDBJ databases">
        <authorList>
            <consortium name="Lawrence Berkeley National Laboratory"/>
            <person name="Ahrendt S."/>
            <person name="Sahu N."/>
            <person name="Indic B."/>
            <person name="Wong-Bajracharya J."/>
            <person name="Merenyi Z."/>
            <person name="Ke H.-M."/>
            <person name="Monk M."/>
            <person name="Kocsube S."/>
            <person name="Drula E."/>
            <person name="Lipzen A."/>
            <person name="Balint B."/>
            <person name="Henrissat B."/>
            <person name="Andreopoulos B."/>
            <person name="Martin F.M."/>
            <person name="Harder C.B."/>
            <person name="Rigling D."/>
            <person name="Ford K.L."/>
            <person name="Foster G.D."/>
            <person name="Pangilinan J."/>
            <person name="Papanicolaou A."/>
            <person name="Barry K."/>
            <person name="LaButti K."/>
            <person name="Viragh M."/>
            <person name="Koriabine M."/>
            <person name="Yan M."/>
            <person name="Riley R."/>
            <person name="Champramary S."/>
            <person name="Plett K.L."/>
            <person name="Tsai I.J."/>
            <person name="Slot J."/>
            <person name="Sipos G."/>
            <person name="Plett J."/>
            <person name="Nagy L.G."/>
            <person name="Grigoriev I.V."/>
        </authorList>
    </citation>
    <scope>NUCLEOTIDE SEQUENCE</scope>
    <source>
        <strain evidence="8">ICMP 16352</strain>
    </source>
</reference>
<dbReference type="InterPro" id="IPR013083">
    <property type="entry name" value="Znf_RING/FYVE/PHD"/>
</dbReference>
<comment type="caution">
    <text evidence="8">The sequence shown here is derived from an EMBL/GenBank/DDBJ whole genome shotgun (WGS) entry which is preliminary data.</text>
</comment>
<keyword evidence="9" id="KW-1185">Reference proteome</keyword>
<dbReference type="InterPro" id="IPR017907">
    <property type="entry name" value="Znf_RING_CS"/>
</dbReference>
<gene>
    <name evidence="8" type="ORF">IW261DRAFT_1428397</name>
</gene>
<dbReference type="GO" id="GO:0008270">
    <property type="term" value="F:zinc ion binding"/>
    <property type="evidence" value="ECO:0007669"/>
    <property type="project" value="UniProtKB-KW"/>
</dbReference>
<dbReference type="Pfam" id="PF00097">
    <property type="entry name" value="zf-C3HC4"/>
    <property type="match status" value="1"/>
</dbReference>
<dbReference type="InterPro" id="IPR018957">
    <property type="entry name" value="Znf_C3HC4_RING-type"/>
</dbReference>
<evidence type="ECO:0000256" key="6">
    <source>
        <dbReference type="SAM" id="MobiDB-lite"/>
    </source>
</evidence>
<feature type="compositionally biased region" description="Polar residues" evidence="6">
    <location>
        <begin position="28"/>
        <end position="40"/>
    </location>
</feature>
<organism evidence="8 9">
    <name type="scientific">Armillaria novae-zelandiae</name>
    <dbReference type="NCBI Taxonomy" id="153914"/>
    <lineage>
        <taxon>Eukaryota</taxon>
        <taxon>Fungi</taxon>
        <taxon>Dikarya</taxon>
        <taxon>Basidiomycota</taxon>
        <taxon>Agaricomycotina</taxon>
        <taxon>Agaricomycetes</taxon>
        <taxon>Agaricomycetidae</taxon>
        <taxon>Agaricales</taxon>
        <taxon>Marasmiineae</taxon>
        <taxon>Physalacriaceae</taxon>
        <taxon>Armillaria</taxon>
    </lineage>
</organism>
<evidence type="ECO:0000256" key="1">
    <source>
        <dbReference type="ARBA" id="ARBA00022723"/>
    </source>
</evidence>
<dbReference type="PROSITE" id="PS50089">
    <property type="entry name" value="ZF_RING_2"/>
    <property type="match status" value="1"/>
</dbReference>
<keyword evidence="3" id="KW-0862">Zinc</keyword>
<feature type="region of interest" description="Disordered" evidence="6">
    <location>
        <begin position="26"/>
        <end position="49"/>
    </location>
</feature>
<evidence type="ECO:0000256" key="3">
    <source>
        <dbReference type="ARBA" id="ARBA00022833"/>
    </source>
</evidence>
<evidence type="ECO:0000259" key="7">
    <source>
        <dbReference type="PROSITE" id="PS50089"/>
    </source>
</evidence>
<proteinExistence type="predicted"/>
<evidence type="ECO:0000256" key="5">
    <source>
        <dbReference type="SAM" id="Coils"/>
    </source>
</evidence>
<keyword evidence="1" id="KW-0479">Metal-binding</keyword>
<dbReference type="SUPFAM" id="SSF57850">
    <property type="entry name" value="RING/U-box"/>
    <property type="match status" value="1"/>
</dbReference>
<name>A0AA39N9I1_9AGAR</name>
<keyword evidence="5" id="KW-0175">Coiled coil</keyword>
<dbReference type="Proteomes" id="UP001175227">
    <property type="component" value="Unassembled WGS sequence"/>
</dbReference>
<dbReference type="EMBL" id="JAUEPR010000143">
    <property type="protein sequence ID" value="KAK0461526.1"/>
    <property type="molecule type" value="Genomic_DNA"/>
</dbReference>
<dbReference type="Gene3D" id="3.30.40.10">
    <property type="entry name" value="Zinc/RING finger domain, C3HC4 (zinc finger)"/>
    <property type="match status" value="1"/>
</dbReference>
<dbReference type="SMART" id="SM00184">
    <property type="entry name" value="RING"/>
    <property type="match status" value="1"/>
</dbReference>
<feature type="coiled-coil region" evidence="5">
    <location>
        <begin position="101"/>
        <end position="149"/>
    </location>
</feature>
<feature type="domain" description="RING-type" evidence="7">
    <location>
        <begin position="152"/>
        <end position="233"/>
    </location>
</feature>
<evidence type="ECO:0000256" key="2">
    <source>
        <dbReference type="ARBA" id="ARBA00022771"/>
    </source>
</evidence>
<keyword evidence="2 4" id="KW-0863">Zinc-finger</keyword>
<protein>
    <recommendedName>
        <fullName evidence="7">RING-type domain-containing protein</fullName>
    </recommendedName>
</protein>
<accession>A0AA39N9I1</accession>
<dbReference type="PROSITE" id="PS00518">
    <property type="entry name" value="ZF_RING_1"/>
    <property type="match status" value="1"/>
</dbReference>
<sequence>MASGSEETNITKNRLDAMCGVERVATASHVNPTRQGGIKQQRNEGTREPVEVIEISSDEEEATGNSSNDKVDLELLVKILTKELGEAKRVQEKAESLEPLYDELMQEASSARMAQKEAEQIRAHYEQELDECQKQLSKFKETCHNIEEDTTCDICNETMWYPFLLPECRHIFCEKCIQHWLAHILDEHRQTTMPPFNWYQLIRILEEVTEVIALFERITVAMDGPEYSCPQCQEQVRSRPVWVYTMKLIARNVASIQGKSKSADANQSNAQIWDVLFPFRIP</sequence>
<evidence type="ECO:0000313" key="9">
    <source>
        <dbReference type="Proteomes" id="UP001175227"/>
    </source>
</evidence>
<evidence type="ECO:0000313" key="8">
    <source>
        <dbReference type="EMBL" id="KAK0461526.1"/>
    </source>
</evidence>
<dbReference type="AlphaFoldDB" id="A0AA39N9I1"/>
<dbReference type="InterPro" id="IPR001841">
    <property type="entry name" value="Znf_RING"/>
</dbReference>